<reference evidence="1 2" key="1">
    <citation type="submission" date="2020-08" db="EMBL/GenBank/DDBJ databases">
        <title>Functional genomics of gut bacteria from endangered species of beetles.</title>
        <authorList>
            <person name="Carlos-Shanley C."/>
        </authorList>
    </citation>
    <scope>NUCLEOTIDE SEQUENCE [LARGE SCALE GENOMIC DNA]</scope>
    <source>
        <strain evidence="1 2">S00179</strain>
    </source>
</reference>
<dbReference type="Proteomes" id="UP000566995">
    <property type="component" value="Unassembled WGS sequence"/>
</dbReference>
<evidence type="ECO:0008006" key="3">
    <source>
        <dbReference type="Google" id="ProtNLM"/>
    </source>
</evidence>
<accession>A0A7W7KPF4</accession>
<comment type="caution">
    <text evidence="1">The sequence shown here is derived from an EMBL/GenBank/DDBJ whole genome shotgun (WGS) entry which is preliminary data.</text>
</comment>
<sequence length="287" mass="33250">MSETMKIFVGCDPNDCDLEQMMVLEYSLRKHASQPLEIHWMQLSHDPQSFWYSDPAKQQGWRSDDWTTPFSGFRWSIPAFCQFEGRAIYMDADVVILSDIAELWNTPFEPGKIVMAKGGEESWRFCVSMWDCAAAREHLPPLEQIRSDRKAHHKLRDYFRDHTQLIQAFDTQFNNIDGEGHPIDAIKILHYSDIGTQLSHKHSFKRLESHGEKHWFDGAVFDHPRKDLIELFDRYLAEAQAAGYSLDSYQVKQRFGTITKASQKNYKGNDVTRGKKGGGLLSRLFGR</sequence>
<dbReference type="Pfam" id="PF01501">
    <property type="entry name" value="Glyco_transf_8"/>
    <property type="match status" value="1"/>
</dbReference>
<dbReference type="InterPro" id="IPR002495">
    <property type="entry name" value="Glyco_trans_8"/>
</dbReference>
<organism evidence="1 2">
    <name type="scientific">Pseudomonas nitroreducens</name>
    <dbReference type="NCBI Taxonomy" id="46680"/>
    <lineage>
        <taxon>Bacteria</taxon>
        <taxon>Pseudomonadati</taxon>
        <taxon>Pseudomonadota</taxon>
        <taxon>Gammaproteobacteria</taxon>
        <taxon>Pseudomonadales</taxon>
        <taxon>Pseudomonadaceae</taxon>
        <taxon>Pseudomonas</taxon>
    </lineage>
</organism>
<evidence type="ECO:0000313" key="2">
    <source>
        <dbReference type="Proteomes" id="UP000566995"/>
    </source>
</evidence>
<dbReference type="Gene3D" id="3.90.550.10">
    <property type="entry name" value="Spore Coat Polysaccharide Biosynthesis Protein SpsA, Chain A"/>
    <property type="match status" value="1"/>
</dbReference>
<protein>
    <recommendedName>
        <fullName evidence="3">Glycosyl transferase</fullName>
    </recommendedName>
</protein>
<dbReference type="AlphaFoldDB" id="A0A7W7KPF4"/>
<gene>
    <name evidence="1" type="ORF">HNP46_005035</name>
</gene>
<proteinExistence type="predicted"/>
<evidence type="ECO:0000313" key="1">
    <source>
        <dbReference type="EMBL" id="MBB4866130.1"/>
    </source>
</evidence>
<dbReference type="EMBL" id="JACHLI010000024">
    <property type="protein sequence ID" value="MBB4866130.1"/>
    <property type="molecule type" value="Genomic_DNA"/>
</dbReference>
<dbReference type="RefSeq" id="WP_184594326.1">
    <property type="nucleotide sequence ID" value="NZ_JACHLI010000024.1"/>
</dbReference>
<dbReference type="SUPFAM" id="SSF53448">
    <property type="entry name" value="Nucleotide-diphospho-sugar transferases"/>
    <property type="match status" value="1"/>
</dbReference>
<dbReference type="InterPro" id="IPR029044">
    <property type="entry name" value="Nucleotide-diphossugar_trans"/>
</dbReference>
<name>A0A7W7KPF4_PSENT</name>
<dbReference type="GO" id="GO:0016757">
    <property type="term" value="F:glycosyltransferase activity"/>
    <property type="evidence" value="ECO:0007669"/>
    <property type="project" value="InterPro"/>
</dbReference>